<accession>A0A2I0UC09</accession>
<keyword evidence="3" id="KW-1185">Reference proteome</keyword>
<gene>
    <name evidence="2" type="ORF">llap_6137</name>
</gene>
<evidence type="ECO:0000256" key="1">
    <source>
        <dbReference type="SAM" id="MobiDB-lite"/>
    </source>
</evidence>
<evidence type="ECO:0000313" key="3">
    <source>
        <dbReference type="Proteomes" id="UP000233556"/>
    </source>
</evidence>
<dbReference type="Proteomes" id="UP000233556">
    <property type="component" value="Unassembled WGS sequence"/>
</dbReference>
<name>A0A2I0UC09_LIMLA</name>
<dbReference type="OrthoDB" id="9796947at2759"/>
<dbReference type="AlphaFoldDB" id="A0A2I0UC09"/>
<feature type="compositionally biased region" description="Polar residues" evidence="1">
    <location>
        <begin position="174"/>
        <end position="194"/>
    </location>
</feature>
<sequence>MSSQRRPAKAQLRRSLSEQLRDSTAKAWDLLWRNVRERRLAGCQTSFFSITIDPIPVRGRINRGEEVLSLFSGSGMPKLVIKGREENVMCTLFLRTWASTCPDAMEVDLSSVLDSVPSLRHGTAMCQAGWSCTLPGMLAATRLNSVCFIREMGEVEVERVTALLQRASLPGTPSVAQTPTTHQPKPQLSWVSRKSNQQRDGFAVPSGCLGGDGLGIVEKQEIF</sequence>
<reference evidence="3" key="2">
    <citation type="submission" date="2017-12" db="EMBL/GenBank/DDBJ databases">
        <title>Genome sequence of the Bar-tailed Godwit (Limosa lapponica baueri).</title>
        <authorList>
            <person name="Lima N.C.B."/>
            <person name="Parody-Merino A.M."/>
            <person name="Battley P.F."/>
            <person name="Fidler A.E."/>
            <person name="Prosdocimi F."/>
        </authorList>
    </citation>
    <scope>NUCLEOTIDE SEQUENCE [LARGE SCALE GENOMIC DNA]</scope>
</reference>
<proteinExistence type="predicted"/>
<dbReference type="EMBL" id="KZ505890">
    <property type="protein sequence ID" value="PKU43561.1"/>
    <property type="molecule type" value="Genomic_DNA"/>
</dbReference>
<organism evidence="2 3">
    <name type="scientific">Limosa lapponica baueri</name>
    <dbReference type="NCBI Taxonomy" id="1758121"/>
    <lineage>
        <taxon>Eukaryota</taxon>
        <taxon>Metazoa</taxon>
        <taxon>Chordata</taxon>
        <taxon>Craniata</taxon>
        <taxon>Vertebrata</taxon>
        <taxon>Euteleostomi</taxon>
        <taxon>Archelosauria</taxon>
        <taxon>Archosauria</taxon>
        <taxon>Dinosauria</taxon>
        <taxon>Saurischia</taxon>
        <taxon>Theropoda</taxon>
        <taxon>Coelurosauria</taxon>
        <taxon>Aves</taxon>
        <taxon>Neognathae</taxon>
        <taxon>Neoaves</taxon>
        <taxon>Charadriiformes</taxon>
        <taxon>Scolopacidae</taxon>
        <taxon>Limosa</taxon>
    </lineage>
</organism>
<evidence type="ECO:0000313" key="2">
    <source>
        <dbReference type="EMBL" id="PKU43561.1"/>
    </source>
</evidence>
<reference evidence="3" key="1">
    <citation type="submission" date="2017-11" db="EMBL/GenBank/DDBJ databases">
        <authorList>
            <person name="Lima N.C."/>
            <person name="Parody-Merino A.M."/>
            <person name="Battley P.F."/>
            <person name="Fidler A.E."/>
            <person name="Prosdocimi F."/>
        </authorList>
    </citation>
    <scope>NUCLEOTIDE SEQUENCE [LARGE SCALE GENOMIC DNA]</scope>
</reference>
<feature type="region of interest" description="Disordered" evidence="1">
    <location>
        <begin position="171"/>
        <end position="194"/>
    </location>
</feature>
<protein>
    <submittedName>
        <fullName evidence="2">Star-related lipid transfer protein 13 isoform x3</fullName>
    </submittedName>
</protein>